<organism evidence="1 2">
    <name type="scientific">Candidatus Magasanikbacteria bacterium CG_4_9_14_0_2_um_filter_42_11</name>
    <dbReference type="NCBI Taxonomy" id="1974643"/>
    <lineage>
        <taxon>Bacteria</taxon>
        <taxon>Candidatus Magasanikiibacteriota</taxon>
    </lineage>
</organism>
<name>A0A2M8FAY3_9BACT</name>
<feature type="non-terminal residue" evidence="1">
    <location>
        <position position="1"/>
    </location>
</feature>
<evidence type="ECO:0000313" key="1">
    <source>
        <dbReference type="EMBL" id="PJC52868.1"/>
    </source>
</evidence>
<gene>
    <name evidence="1" type="ORF">CO030_00570</name>
</gene>
<evidence type="ECO:0000313" key="2">
    <source>
        <dbReference type="Proteomes" id="UP000231456"/>
    </source>
</evidence>
<dbReference type="Proteomes" id="UP000231456">
    <property type="component" value="Unassembled WGS sequence"/>
</dbReference>
<accession>A0A2M8FAY3</accession>
<sequence length="157" mass="18434">YYRLKINSLNNIAPKKLELMITKKLQKNGDEFEEDKSFLPMSLVWSHYRTSVLEHIPPKLFKFCDFGYIIDPNYTQITTQQYITPSQQGEIVLDMDLEVRPYTGSSLLRTGVYRFELVLTGNNIKNLHKTFEINLPKYWSVSEKEMFNNGLSIKEIT</sequence>
<protein>
    <submittedName>
        <fullName evidence="1">Uncharacterized protein</fullName>
    </submittedName>
</protein>
<proteinExistence type="predicted"/>
<comment type="caution">
    <text evidence="1">The sequence shown here is derived from an EMBL/GenBank/DDBJ whole genome shotgun (WGS) entry which is preliminary data.</text>
</comment>
<reference evidence="2" key="1">
    <citation type="submission" date="2017-09" db="EMBL/GenBank/DDBJ databases">
        <title>Depth-based differentiation of microbial function through sediment-hosted aquifers and enrichment of novel symbionts in the deep terrestrial subsurface.</title>
        <authorList>
            <person name="Probst A.J."/>
            <person name="Ladd B."/>
            <person name="Jarett J.K."/>
            <person name="Geller-Mcgrath D.E."/>
            <person name="Sieber C.M.K."/>
            <person name="Emerson J.B."/>
            <person name="Anantharaman K."/>
            <person name="Thomas B.C."/>
            <person name="Malmstrom R."/>
            <person name="Stieglmeier M."/>
            <person name="Klingl A."/>
            <person name="Woyke T."/>
            <person name="Ryan C.M."/>
            <person name="Banfield J.F."/>
        </authorList>
    </citation>
    <scope>NUCLEOTIDE SEQUENCE [LARGE SCALE GENOMIC DNA]</scope>
</reference>
<dbReference type="AlphaFoldDB" id="A0A2M8FAY3"/>
<dbReference type="EMBL" id="PFRH01000021">
    <property type="protein sequence ID" value="PJC52868.1"/>
    <property type="molecule type" value="Genomic_DNA"/>
</dbReference>